<dbReference type="InterPro" id="IPR040982">
    <property type="entry name" value="DNA_pol3_finger"/>
</dbReference>
<dbReference type="Pfam" id="PF17657">
    <property type="entry name" value="DNA_pol3_finger"/>
    <property type="match status" value="1"/>
</dbReference>
<organism evidence="9 10">
    <name type="scientific">Larkinella humicola</name>
    <dbReference type="NCBI Taxonomy" id="2607654"/>
    <lineage>
        <taxon>Bacteria</taxon>
        <taxon>Pseudomonadati</taxon>
        <taxon>Bacteroidota</taxon>
        <taxon>Cytophagia</taxon>
        <taxon>Cytophagales</taxon>
        <taxon>Spirosomataceae</taxon>
        <taxon>Larkinella</taxon>
    </lineage>
</organism>
<dbReference type="PANTHER" id="PTHR32294:SF0">
    <property type="entry name" value="DNA POLYMERASE III SUBUNIT ALPHA"/>
    <property type="match status" value="1"/>
</dbReference>
<evidence type="ECO:0000256" key="1">
    <source>
        <dbReference type="ARBA" id="ARBA00012417"/>
    </source>
</evidence>
<evidence type="ECO:0000256" key="2">
    <source>
        <dbReference type="ARBA" id="ARBA00019114"/>
    </source>
</evidence>
<evidence type="ECO:0000256" key="5">
    <source>
        <dbReference type="ARBA" id="ARBA00022705"/>
    </source>
</evidence>
<dbReference type="InterPro" id="IPR016195">
    <property type="entry name" value="Pol/histidinol_Pase-like"/>
</dbReference>
<protein>
    <recommendedName>
        <fullName evidence="2">DNA polymerase III subunit alpha</fullName>
        <ecNumber evidence="1">2.7.7.7</ecNumber>
    </recommendedName>
</protein>
<dbReference type="RefSeq" id="WP_138990288.1">
    <property type="nucleotide sequence ID" value="NZ_VTWS01000001.1"/>
</dbReference>
<keyword evidence="3" id="KW-0808">Transferase</keyword>
<dbReference type="CDD" id="cd04485">
    <property type="entry name" value="DnaE_OBF"/>
    <property type="match status" value="1"/>
</dbReference>
<evidence type="ECO:0000256" key="6">
    <source>
        <dbReference type="ARBA" id="ARBA00022932"/>
    </source>
</evidence>
<evidence type="ECO:0000313" key="9">
    <source>
        <dbReference type="EMBL" id="KAA9356885.1"/>
    </source>
</evidence>
<dbReference type="GO" id="GO:0006260">
    <property type="term" value="P:DNA replication"/>
    <property type="evidence" value="ECO:0007669"/>
    <property type="project" value="UniProtKB-KW"/>
</dbReference>
<evidence type="ECO:0000256" key="7">
    <source>
        <dbReference type="ARBA" id="ARBA00049244"/>
    </source>
</evidence>
<dbReference type="GO" id="GO:0003887">
    <property type="term" value="F:DNA-directed DNA polymerase activity"/>
    <property type="evidence" value="ECO:0007669"/>
    <property type="project" value="UniProtKB-KW"/>
</dbReference>
<feature type="domain" description="Polymerase/histidinol phosphatase N-terminal" evidence="8">
    <location>
        <begin position="1"/>
        <end position="68"/>
    </location>
</feature>
<dbReference type="AlphaFoldDB" id="A0A5N1JKA4"/>
<keyword evidence="6" id="KW-0239">DNA-directed DNA polymerase</keyword>
<dbReference type="Gene3D" id="1.10.150.870">
    <property type="match status" value="1"/>
</dbReference>
<dbReference type="InterPro" id="IPR029460">
    <property type="entry name" value="DNAPol_HHH"/>
</dbReference>
<comment type="catalytic activity">
    <reaction evidence="7">
        <text>DNA(n) + a 2'-deoxyribonucleoside 5'-triphosphate = DNA(n+1) + diphosphate</text>
        <dbReference type="Rhea" id="RHEA:22508"/>
        <dbReference type="Rhea" id="RHEA-COMP:17339"/>
        <dbReference type="Rhea" id="RHEA-COMP:17340"/>
        <dbReference type="ChEBI" id="CHEBI:33019"/>
        <dbReference type="ChEBI" id="CHEBI:61560"/>
        <dbReference type="ChEBI" id="CHEBI:173112"/>
        <dbReference type="EC" id="2.7.7.7"/>
    </reaction>
</comment>
<dbReference type="Pfam" id="PF14579">
    <property type="entry name" value="HHH_6"/>
    <property type="match status" value="1"/>
</dbReference>
<dbReference type="Pfam" id="PF07733">
    <property type="entry name" value="DNA_pol3_alpha"/>
    <property type="match status" value="1"/>
</dbReference>
<dbReference type="SMART" id="SM00481">
    <property type="entry name" value="POLIIIAc"/>
    <property type="match status" value="1"/>
</dbReference>
<dbReference type="Proteomes" id="UP000326344">
    <property type="component" value="Unassembled WGS sequence"/>
</dbReference>
<gene>
    <name evidence="9" type="ORF">F0P93_03855</name>
</gene>
<proteinExistence type="predicted"/>
<reference evidence="9 10" key="1">
    <citation type="submission" date="2019-09" db="EMBL/GenBank/DDBJ databases">
        <title>Genome Sequence of Larkinella sp MA1.</title>
        <authorList>
            <person name="Srinivasan S."/>
        </authorList>
    </citation>
    <scope>NUCLEOTIDE SEQUENCE [LARGE SCALE GENOMIC DNA]</scope>
    <source>
        <strain evidence="9 10">MA1</strain>
    </source>
</reference>
<dbReference type="InterPro" id="IPR011708">
    <property type="entry name" value="DNA_pol3_alpha_NTPase_dom"/>
</dbReference>
<evidence type="ECO:0000259" key="8">
    <source>
        <dbReference type="SMART" id="SM00481"/>
    </source>
</evidence>
<comment type="caution">
    <text evidence="9">The sequence shown here is derived from an EMBL/GenBank/DDBJ whole genome shotgun (WGS) entry which is preliminary data.</text>
</comment>
<dbReference type="EMBL" id="VTWS01000001">
    <property type="protein sequence ID" value="KAA9356885.1"/>
    <property type="molecule type" value="Genomic_DNA"/>
</dbReference>
<evidence type="ECO:0000256" key="3">
    <source>
        <dbReference type="ARBA" id="ARBA00022679"/>
    </source>
</evidence>
<dbReference type="PANTHER" id="PTHR32294">
    <property type="entry name" value="DNA POLYMERASE III SUBUNIT ALPHA"/>
    <property type="match status" value="1"/>
</dbReference>
<dbReference type="InterPro" id="IPR003141">
    <property type="entry name" value="Pol/His_phosphatase_N"/>
</dbReference>
<dbReference type="InterPro" id="IPR004013">
    <property type="entry name" value="PHP_dom"/>
</dbReference>
<dbReference type="InterPro" id="IPR004805">
    <property type="entry name" value="DnaE2/DnaE/PolC"/>
</dbReference>
<dbReference type="SUPFAM" id="SSF89550">
    <property type="entry name" value="PHP domain-like"/>
    <property type="match status" value="1"/>
</dbReference>
<dbReference type="EC" id="2.7.7.7" evidence="1"/>
<name>A0A5N1JKA4_9BACT</name>
<evidence type="ECO:0000313" key="10">
    <source>
        <dbReference type="Proteomes" id="UP000326344"/>
    </source>
</evidence>
<evidence type="ECO:0000256" key="4">
    <source>
        <dbReference type="ARBA" id="ARBA00022695"/>
    </source>
</evidence>
<dbReference type="Gene3D" id="3.20.20.140">
    <property type="entry name" value="Metal-dependent hydrolases"/>
    <property type="match status" value="2"/>
</dbReference>
<dbReference type="GO" id="GO:0008408">
    <property type="term" value="F:3'-5' exonuclease activity"/>
    <property type="evidence" value="ECO:0007669"/>
    <property type="project" value="InterPro"/>
</dbReference>
<dbReference type="Pfam" id="PF02811">
    <property type="entry name" value="PHP"/>
    <property type="match status" value="1"/>
</dbReference>
<keyword evidence="5" id="KW-0235">DNA replication</keyword>
<dbReference type="CDD" id="cd07431">
    <property type="entry name" value="PHP_PolIIIA"/>
    <property type="match status" value="1"/>
</dbReference>
<keyword evidence="10" id="KW-1185">Reference proteome</keyword>
<keyword evidence="4" id="KW-0548">Nucleotidyltransferase</keyword>
<accession>A0A5N1JKA4</accession>
<dbReference type="NCBIfam" id="TIGR00594">
    <property type="entry name" value="polc"/>
    <property type="match status" value="1"/>
</dbReference>
<sequence length="983" mass="113051">MYLNAHSYYSLRYGTLSPEDLVNQAVAMGITTLALTDINNVSGIFEFVKFCRMAGIQPVVGVEFRNHNELVYVCLARNTAGFAEINQHLSNWLVASKDFPIRAPSFQHAVVIYPLHRLNHFTDLAEHEFVGIPAAGIPQLYRYRQKLKPHQVVVLQPMSYADKTGFSLHRLLRCIAHNCLLSKLAEYETVLENEYILSPRQLETAFQSWPQIITNTRALLNSCSFGFDFDTPKNKKLYTPSKEDDMALLRKLAEDGLRDRYGPDHQEARRRVEGELKIIDDLDFTSYFLITRDIISYAHGRGYHHVGRGSGANSIVAYCMQITDVDPIALDLYFERFINPGRTSPPDFDIDFSWDERDEIIDYVFKKYGRHHVCLMANYVTFRDRAAYRELGKVFGLPKAEIDALVKDPRSAPPNQYTRFIFRYAPLLEDFPNYLSIHAGGILISELPLYHYTALQMMPKGFPICQFDMRVAEDIGFAKWDVLSQRGLGHIKEAVDLVRKNRQISVDIHRIQDFKDDENIRRQLLSHETMGCFYIESPAMRQLIWKLQVADYLTLVAASSIIRPGVASSGMMAEYVRRHHNPADYTAVHPKMQELMAETYGVMIYQEDVIKVAHHFAGLTLGEADILRRAMSGKYRSKGEFVRIEQKFFANCRDLGYTDEVAREVWRQIQSFGGYSFSKAHSASFAVESYQSLFLKTYYPLEFAVAVINNFGGFYRTEFYVHEARRWGAHIEAPDLASSEYLTRIEGHTIWLGFVHIKGLEKTVVQELLQQRRQQPFANLDDFTRRVPAGLEQLIILIRTGVFRSFGSTKKELLWIAHALVNSYVQHEGIQELFALEETNWSLPVLWQDEIEDSYDEIELLGFPLRSPFDLLASKVVGTSARQLAQQEGRIVTLVGYLITHKLIRTKNGKPMTFGYFVDYEGHYFDTTHFPQSLEKYPYRGMGMYRIEGKVVVDFGCPSVEVRKFEKLPVKPDPRGGTELFLN</sequence>